<evidence type="ECO:0000256" key="1">
    <source>
        <dbReference type="SAM" id="MobiDB-lite"/>
    </source>
</evidence>
<dbReference type="EnsemblPlants" id="Ma04_t33590.1">
    <property type="protein sequence ID" value="Ma04_p33590.1"/>
    <property type="gene ID" value="Ma04_g33590"/>
</dbReference>
<dbReference type="AlphaFoldDB" id="A0A804IWU0"/>
<proteinExistence type="predicted"/>
<name>A0A804IWU0_MUSAM</name>
<evidence type="ECO:0000313" key="3">
    <source>
        <dbReference type="EnsemblPlants" id="Ma04_p33590.1"/>
    </source>
</evidence>
<accession>A0A804IWU0</accession>
<organism evidence="3 4">
    <name type="scientific">Musa acuminata subsp. malaccensis</name>
    <name type="common">Wild banana</name>
    <name type="synonym">Musa malaccensis</name>
    <dbReference type="NCBI Taxonomy" id="214687"/>
    <lineage>
        <taxon>Eukaryota</taxon>
        <taxon>Viridiplantae</taxon>
        <taxon>Streptophyta</taxon>
        <taxon>Embryophyta</taxon>
        <taxon>Tracheophyta</taxon>
        <taxon>Spermatophyta</taxon>
        <taxon>Magnoliopsida</taxon>
        <taxon>Liliopsida</taxon>
        <taxon>Zingiberales</taxon>
        <taxon>Musaceae</taxon>
        <taxon>Musa</taxon>
    </lineage>
</organism>
<dbReference type="Gramene" id="Ma04_t33590.1">
    <property type="protein sequence ID" value="Ma04_p33590.1"/>
    <property type="gene ID" value="Ma04_g33590"/>
</dbReference>
<feature type="region of interest" description="Disordered" evidence="1">
    <location>
        <begin position="60"/>
        <end position="83"/>
    </location>
</feature>
<gene>
    <name evidence="2" type="ORF">GSMUA_139600.1</name>
</gene>
<reference evidence="3" key="2">
    <citation type="submission" date="2021-05" db="UniProtKB">
        <authorList>
            <consortium name="EnsemblPlants"/>
        </authorList>
    </citation>
    <scope>IDENTIFICATION</scope>
    <source>
        <strain evidence="3">subsp. malaccensis</strain>
    </source>
</reference>
<protein>
    <submittedName>
        <fullName evidence="2">(wild Malaysian banana) hypothetical protein</fullName>
    </submittedName>
</protein>
<evidence type="ECO:0000313" key="2">
    <source>
        <dbReference type="EMBL" id="CAG1844165.1"/>
    </source>
</evidence>
<sequence>MFGLDDPTSFPNTNINLRGVEPILCLPLYQTGNMPDPSVPSTLNQLSVDYNMINMVNYQPHPLERRRDPEPPITSLRKSVHAA</sequence>
<keyword evidence="4" id="KW-1185">Reference proteome</keyword>
<dbReference type="Proteomes" id="UP000012960">
    <property type="component" value="Unplaced"/>
</dbReference>
<dbReference type="EMBL" id="HG996469">
    <property type="protein sequence ID" value="CAG1844165.1"/>
    <property type="molecule type" value="Genomic_DNA"/>
</dbReference>
<reference evidence="2" key="1">
    <citation type="submission" date="2021-03" db="EMBL/GenBank/DDBJ databases">
        <authorList>
            <consortium name="Genoscope - CEA"/>
            <person name="William W."/>
        </authorList>
    </citation>
    <scope>NUCLEOTIDE SEQUENCE</scope>
    <source>
        <strain evidence="2">Doubled-haploid Pahang</strain>
    </source>
</reference>
<evidence type="ECO:0000313" key="4">
    <source>
        <dbReference type="Proteomes" id="UP000012960"/>
    </source>
</evidence>
<dbReference type="InParanoid" id="A0A804IWU0"/>